<gene>
    <name evidence="2" type="ORF">Ciccas_003648</name>
</gene>
<comment type="caution">
    <text evidence="2">The sequence shown here is derived from an EMBL/GenBank/DDBJ whole genome shotgun (WGS) entry which is preliminary data.</text>
</comment>
<feature type="compositionally biased region" description="Polar residues" evidence="1">
    <location>
        <begin position="9"/>
        <end position="22"/>
    </location>
</feature>
<feature type="compositionally biased region" description="Polar residues" evidence="1">
    <location>
        <begin position="169"/>
        <end position="188"/>
    </location>
</feature>
<feature type="region of interest" description="Disordered" evidence="1">
    <location>
        <begin position="1"/>
        <end position="67"/>
    </location>
</feature>
<proteinExistence type="predicted"/>
<keyword evidence="3" id="KW-1185">Reference proteome</keyword>
<name>A0ABD2QDT9_9PLAT</name>
<organism evidence="2 3">
    <name type="scientific">Cichlidogyrus casuarinus</name>
    <dbReference type="NCBI Taxonomy" id="1844966"/>
    <lineage>
        <taxon>Eukaryota</taxon>
        <taxon>Metazoa</taxon>
        <taxon>Spiralia</taxon>
        <taxon>Lophotrochozoa</taxon>
        <taxon>Platyhelminthes</taxon>
        <taxon>Monogenea</taxon>
        <taxon>Monopisthocotylea</taxon>
        <taxon>Dactylogyridea</taxon>
        <taxon>Ancyrocephalidae</taxon>
        <taxon>Cichlidogyrus</taxon>
    </lineage>
</organism>
<dbReference type="EMBL" id="JBJKFK010000343">
    <property type="protein sequence ID" value="KAL3317701.1"/>
    <property type="molecule type" value="Genomic_DNA"/>
</dbReference>
<evidence type="ECO:0000256" key="1">
    <source>
        <dbReference type="SAM" id="MobiDB-lite"/>
    </source>
</evidence>
<protein>
    <submittedName>
        <fullName evidence="2">Uncharacterized protein</fullName>
    </submittedName>
</protein>
<feature type="compositionally biased region" description="Basic and acidic residues" evidence="1">
    <location>
        <begin position="24"/>
        <end position="35"/>
    </location>
</feature>
<feature type="compositionally biased region" description="Polar residues" evidence="1">
    <location>
        <begin position="37"/>
        <end position="58"/>
    </location>
</feature>
<dbReference type="Proteomes" id="UP001626550">
    <property type="component" value="Unassembled WGS sequence"/>
</dbReference>
<sequence length="188" mass="20943">MYDRVVARASQNPEPNKSTLVSSKPKELTLEEKRRMVSNQQQSRMLNQSDQINSQPRSSMKALPSCDNSQVKDLTSTLIANNINGLASSGQMALPWNASQPQTAPNCFSNTSIAMNQSQYQNQMRPNYYISTNAPTTNNPWPPQNVMMHPRPMQTQAYHPPRASGPMQLPQQGSVKPLSQSDINDLLS</sequence>
<accession>A0ABD2QDT9</accession>
<reference evidence="2 3" key="1">
    <citation type="submission" date="2024-11" db="EMBL/GenBank/DDBJ databases">
        <title>Adaptive evolution of stress response genes in parasites aligns with host niche diversity.</title>
        <authorList>
            <person name="Hahn C."/>
            <person name="Resl P."/>
        </authorList>
    </citation>
    <scope>NUCLEOTIDE SEQUENCE [LARGE SCALE GENOMIC DNA]</scope>
    <source>
        <strain evidence="2">EGGRZ-B1_66</strain>
        <tissue evidence="2">Body</tissue>
    </source>
</reference>
<evidence type="ECO:0000313" key="3">
    <source>
        <dbReference type="Proteomes" id="UP001626550"/>
    </source>
</evidence>
<evidence type="ECO:0000313" key="2">
    <source>
        <dbReference type="EMBL" id="KAL3317701.1"/>
    </source>
</evidence>
<feature type="region of interest" description="Disordered" evidence="1">
    <location>
        <begin position="154"/>
        <end position="188"/>
    </location>
</feature>
<dbReference type="AlphaFoldDB" id="A0ABD2QDT9"/>